<gene>
    <name evidence="1" type="ORF">C1SCF055_LOCUS15040</name>
</gene>
<organism evidence="1">
    <name type="scientific">Cladocopium goreaui</name>
    <dbReference type="NCBI Taxonomy" id="2562237"/>
    <lineage>
        <taxon>Eukaryota</taxon>
        <taxon>Sar</taxon>
        <taxon>Alveolata</taxon>
        <taxon>Dinophyceae</taxon>
        <taxon>Suessiales</taxon>
        <taxon>Symbiodiniaceae</taxon>
        <taxon>Cladocopium</taxon>
    </lineage>
</organism>
<proteinExistence type="predicted"/>
<evidence type="ECO:0000313" key="3">
    <source>
        <dbReference type="Proteomes" id="UP001152797"/>
    </source>
</evidence>
<name>A0A9P1C9Z9_9DINO</name>
<keyword evidence="3" id="KW-1185">Reference proteome</keyword>
<comment type="caution">
    <text evidence="1">The sequence shown here is derived from an EMBL/GenBank/DDBJ whole genome shotgun (WGS) entry which is preliminary data.</text>
</comment>
<dbReference type="EMBL" id="CAMXCT030001202">
    <property type="protein sequence ID" value="CAL4775107.1"/>
    <property type="molecule type" value="Genomic_DNA"/>
</dbReference>
<reference evidence="2 3" key="2">
    <citation type="submission" date="2024-05" db="EMBL/GenBank/DDBJ databases">
        <authorList>
            <person name="Chen Y."/>
            <person name="Shah S."/>
            <person name="Dougan E. K."/>
            <person name="Thang M."/>
            <person name="Chan C."/>
        </authorList>
    </citation>
    <scope>NUCLEOTIDE SEQUENCE [LARGE SCALE GENOMIC DNA]</scope>
</reference>
<dbReference type="AlphaFoldDB" id="A0A9P1C9Z9"/>
<evidence type="ECO:0000313" key="1">
    <source>
        <dbReference type="EMBL" id="CAI3987795.1"/>
    </source>
</evidence>
<accession>A0A9P1C9Z9</accession>
<sequence length="184" mass="21195">MEPELDGNRRSTNLTMQKVMVFTRKLLQVSSIGEEKHRENPFASTHWWSLSRDQPSPALFKLLIAALVTCYAIGSYAACQLKCDIGRGLNCEISPVRRRRPNEVAKVVGEDGHIRLRGVASMSDVRRYCQDIDPYSRKSWAVREAFKSMRSEEHHRTAALTWSALKSWQASERPLDEWYATVRR</sequence>
<protein>
    <submittedName>
        <fullName evidence="1">Uncharacterized protein</fullName>
    </submittedName>
</protein>
<reference evidence="1" key="1">
    <citation type="submission" date="2022-10" db="EMBL/GenBank/DDBJ databases">
        <authorList>
            <person name="Chen Y."/>
            <person name="Dougan E. K."/>
            <person name="Chan C."/>
            <person name="Rhodes N."/>
            <person name="Thang M."/>
        </authorList>
    </citation>
    <scope>NUCLEOTIDE SEQUENCE</scope>
</reference>
<dbReference type="EMBL" id="CAMXCT010001202">
    <property type="protein sequence ID" value="CAI3987795.1"/>
    <property type="molecule type" value="Genomic_DNA"/>
</dbReference>
<dbReference type="OrthoDB" id="429853at2759"/>
<dbReference type="Proteomes" id="UP001152797">
    <property type="component" value="Unassembled WGS sequence"/>
</dbReference>
<evidence type="ECO:0000313" key="2">
    <source>
        <dbReference type="EMBL" id="CAL4775107.1"/>
    </source>
</evidence>
<dbReference type="EMBL" id="CAMXCT020001202">
    <property type="protein sequence ID" value="CAL1141170.1"/>
    <property type="molecule type" value="Genomic_DNA"/>
</dbReference>